<accession>A0AAV4JF05</accession>
<evidence type="ECO:0000313" key="3">
    <source>
        <dbReference type="EMBL" id="GFS20360.1"/>
    </source>
</evidence>
<feature type="repeat" description="RCC1" evidence="2">
    <location>
        <begin position="139"/>
        <end position="189"/>
    </location>
</feature>
<name>A0AAV4JF05_9GAST</name>
<evidence type="ECO:0000256" key="1">
    <source>
        <dbReference type="ARBA" id="ARBA00022737"/>
    </source>
</evidence>
<dbReference type="InterPro" id="IPR000408">
    <property type="entry name" value="Reg_chr_condens"/>
</dbReference>
<feature type="repeat" description="RCC1" evidence="2">
    <location>
        <begin position="87"/>
        <end position="138"/>
    </location>
</feature>
<protein>
    <submittedName>
        <fullName evidence="3">X-linked retinitis pigmentosa GTPase regulator-like</fullName>
    </submittedName>
</protein>
<organism evidence="3 4">
    <name type="scientific">Elysia marginata</name>
    <dbReference type="NCBI Taxonomy" id="1093978"/>
    <lineage>
        <taxon>Eukaryota</taxon>
        <taxon>Metazoa</taxon>
        <taxon>Spiralia</taxon>
        <taxon>Lophotrochozoa</taxon>
        <taxon>Mollusca</taxon>
        <taxon>Gastropoda</taxon>
        <taxon>Heterobranchia</taxon>
        <taxon>Euthyneura</taxon>
        <taxon>Panpulmonata</taxon>
        <taxon>Sacoglossa</taxon>
        <taxon>Placobranchoidea</taxon>
        <taxon>Plakobranchidae</taxon>
        <taxon>Elysia</taxon>
    </lineage>
</organism>
<sequence length="194" mass="20603">MAASEDSDIPETGAVFTFGKSKFADNLPNKFWVKNDKVLQIACGDEHTALIAESGRVFMFGPNDWGQLGLGQDNKGVNKPSCVKHDGKLYTMGETDGGKLGLPDDVEDTHIPQHVASISEPVKSVACGSTHTIALTESGDCYVFGEGESGQLGLGTDQLSTTTPIRLDLPFKVSQVSCGQNFTALISGSMSKFL</sequence>
<dbReference type="InterPro" id="IPR051625">
    <property type="entry name" value="Signaling_Regulatory_Domain"/>
</dbReference>
<evidence type="ECO:0000313" key="4">
    <source>
        <dbReference type="Proteomes" id="UP000762676"/>
    </source>
</evidence>
<keyword evidence="1" id="KW-0677">Repeat</keyword>
<dbReference type="PROSITE" id="PS50012">
    <property type="entry name" value="RCC1_3"/>
    <property type="match status" value="3"/>
</dbReference>
<comment type="caution">
    <text evidence="3">The sequence shown here is derived from an EMBL/GenBank/DDBJ whole genome shotgun (WGS) entry which is preliminary data.</text>
</comment>
<dbReference type="PRINTS" id="PR00633">
    <property type="entry name" value="RCCNDNSATION"/>
</dbReference>
<evidence type="ECO:0000256" key="2">
    <source>
        <dbReference type="PROSITE-ProRule" id="PRU00235"/>
    </source>
</evidence>
<dbReference type="PANTHER" id="PTHR22872:SF9">
    <property type="entry name" value="X-LINKED RETINITIS PIGMENTOSA GTPASE REGULATOR"/>
    <property type="match status" value="1"/>
</dbReference>
<dbReference type="InterPro" id="IPR009091">
    <property type="entry name" value="RCC1/BLIP-II"/>
</dbReference>
<dbReference type="EMBL" id="BMAT01006810">
    <property type="protein sequence ID" value="GFS20360.1"/>
    <property type="molecule type" value="Genomic_DNA"/>
</dbReference>
<keyword evidence="4" id="KW-1185">Reference proteome</keyword>
<dbReference type="PANTHER" id="PTHR22872">
    <property type="entry name" value="BTK-BINDING PROTEIN-RELATED"/>
    <property type="match status" value="1"/>
</dbReference>
<gene>
    <name evidence="3" type="ORF">ElyMa_003311000</name>
</gene>
<dbReference type="AlphaFoldDB" id="A0AAV4JF05"/>
<feature type="repeat" description="RCC1" evidence="2">
    <location>
        <begin position="13"/>
        <end position="54"/>
    </location>
</feature>
<dbReference type="PROSITE" id="PS00626">
    <property type="entry name" value="RCC1_2"/>
    <property type="match status" value="1"/>
</dbReference>
<reference evidence="3 4" key="1">
    <citation type="journal article" date="2021" name="Elife">
        <title>Chloroplast acquisition without the gene transfer in kleptoplastic sea slugs, Plakobranchus ocellatus.</title>
        <authorList>
            <person name="Maeda T."/>
            <person name="Takahashi S."/>
            <person name="Yoshida T."/>
            <person name="Shimamura S."/>
            <person name="Takaki Y."/>
            <person name="Nagai Y."/>
            <person name="Toyoda A."/>
            <person name="Suzuki Y."/>
            <person name="Arimoto A."/>
            <person name="Ishii H."/>
            <person name="Satoh N."/>
            <person name="Nishiyama T."/>
            <person name="Hasebe M."/>
            <person name="Maruyama T."/>
            <person name="Minagawa J."/>
            <person name="Obokata J."/>
            <person name="Shigenobu S."/>
        </authorList>
    </citation>
    <scope>NUCLEOTIDE SEQUENCE [LARGE SCALE GENOMIC DNA]</scope>
</reference>
<dbReference type="Proteomes" id="UP000762676">
    <property type="component" value="Unassembled WGS sequence"/>
</dbReference>
<dbReference type="Pfam" id="PF00415">
    <property type="entry name" value="RCC1"/>
    <property type="match status" value="3"/>
</dbReference>
<dbReference type="Gene3D" id="2.130.10.30">
    <property type="entry name" value="Regulator of chromosome condensation 1/beta-lactamase-inhibitor protein II"/>
    <property type="match status" value="1"/>
</dbReference>
<dbReference type="SUPFAM" id="SSF50985">
    <property type="entry name" value="RCC1/BLIP-II"/>
    <property type="match status" value="1"/>
</dbReference>
<proteinExistence type="predicted"/>